<dbReference type="AlphaFoldDB" id="A0A2B2LYH5"/>
<gene>
    <name evidence="1" type="ORF">COK05_08960</name>
</gene>
<evidence type="ECO:0000313" key="2">
    <source>
        <dbReference type="Proteomes" id="UP000224386"/>
    </source>
</evidence>
<dbReference type="EMBL" id="NVAP01000019">
    <property type="protein sequence ID" value="PFQ47855.1"/>
    <property type="molecule type" value="Genomic_DNA"/>
</dbReference>
<name>A0A2B2LYH5_BACCE</name>
<sequence>MNLLITNRSISKNHMIYEVKNETLPFSLAFASYTGDLHRNYGTWIADKDLKPQRILEIGGIWD</sequence>
<dbReference type="RefSeq" id="WP_098612297.1">
    <property type="nucleotide sequence ID" value="NZ_NVAP01000019.1"/>
</dbReference>
<comment type="caution">
    <text evidence="1">The sequence shown here is derived from an EMBL/GenBank/DDBJ whole genome shotgun (WGS) entry which is preliminary data.</text>
</comment>
<organism evidence="1 2">
    <name type="scientific">Bacillus cereus</name>
    <dbReference type="NCBI Taxonomy" id="1396"/>
    <lineage>
        <taxon>Bacteria</taxon>
        <taxon>Bacillati</taxon>
        <taxon>Bacillota</taxon>
        <taxon>Bacilli</taxon>
        <taxon>Bacillales</taxon>
        <taxon>Bacillaceae</taxon>
        <taxon>Bacillus</taxon>
        <taxon>Bacillus cereus group</taxon>
    </lineage>
</organism>
<dbReference type="Proteomes" id="UP000224386">
    <property type="component" value="Unassembled WGS sequence"/>
</dbReference>
<evidence type="ECO:0000313" key="1">
    <source>
        <dbReference type="EMBL" id="PFQ47855.1"/>
    </source>
</evidence>
<protein>
    <submittedName>
        <fullName evidence="1">Uncharacterized protein</fullName>
    </submittedName>
</protein>
<proteinExistence type="predicted"/>
<reference evidence="1 2" key="1">
    <citation type="submission" date="2017-09" db="EMBL/GenBank/DDBJ databases">
        <title>Large-scale bioinformatics analysis of Bacillus genomes uncovers conserved roles of natural products in bacterial physiology.</title>
        <authorList>
            <consortium name="Agbiome Team Llc"/>
            <person name="Bleich R.M."/>
            <person name="Grubbs K.J."/>
            <person name="Santa Maria K.C."/>
            <person name="Allen S.E."/>
            <person name="Farag S."/>
            <person name="Shank E.A."/>
            <person name="Bowers A."/>
        </authorList>
    </citation>
    <scope>NUCLEOTIDE SEQUENCE [LARGE SCALE GENOMIC DNA]</scope>
    <source>
        <strain evidence="1 2">AFS070861</strain>
    </source>
</reference>
<accession>A0A2B2LYH5</accession>